<gene>
    <name evidence="3" type="ORF">HCJ94_19355</name>
</gene>
<dbReference type="EMBL" id="JAATEO010000021">
    <property type="protein sequence ID" value="NJP34083.1"/>
    <property type="molecule type" value="Genomic_DNA"/>
</dbReference>
<sequence>MSRARTRGTSPGRQRTAADTTSADTAPTGSGRDPVATAWTEYVAATRQLDGVRRDAATAAGEQARTVQAAREELATVRTRLAAQEARLREAGVPPISLVPTPPELTEATRSMTSGPAAVLAALRMAGSRADAADAALAARGLVGAAGWPAAARNLLVYAPLALLVPLIQVVLLVVAGPGPVTAAALICGLPMPAVAFAVGWLGVGRFFPSAAGGRADRTARLGALVCLVPAVLVSAVLLLALLAG</sequence>
<reference evidence="3 4" key="1">
    <citation type="submission" date="2020-03" db="EMBL/GenBank/DDBJ databases">
        <title>WGS of actinomycetes isolated from Thailand.</title>
        <authorList>
            <person name="Thawai C."/>
        </authorList>
    </citation>
    <scope>NUCLEOTIDE SEQUENCE [LARGE SCALE GENOMIC DNA]</scope>
    <source>
        <strain evidence="3 4">HSS6-12</strain>
    </source>
</reference>
<dbReference type="RefSeq" id="WP_168002447.1">
    <property type="nucleotide sequence ID" value="NZ_JAATEO010000021.1"/>
</dbReference>
<keyword evidence="2" id="KW-0812">Transmembrane</keyword>
<feature type="region of interest" description="Disordered" evidence="1">
    <location>
        <begin position="1"/>
        <end position="36"/>
    </location>
</feature>
<proteinExistence type="predicted"/>
<comment type="caution">
    <text evidence="3">The sequence shown here is derived from an EMBL/GenBank/DDBJ whole genome shotgun (WGS) entry which is preliminary data.</text>
</comment>
<organism evidence="3 4">
    <name type="scientific">Micromonospora thermarum</name>
    <dbReference type="NCBI Taxonomy" id="2720024"/>
    <lineage>
        <taxon>Bacteria</taxon>
        <taxon>Bacillati</taxon>
        <taxon>Actinomycetota</taxon>
        <taxon>Actinomycetes</taxon>
        <taxon>Micromonosporales</taxon>
        <taxon>Micromonosporaceae</taxon>
        <taxon>Micromonospora</taxon>
    </lineage>
</organism>
<name>A0ABX0ZAF9_9ACTN</name>
<keyword evidence="4" id="KW-1185">Reference proteome</keyword>
<feature type="compositionally biased region" description="Low complexity" evidence="1">
    <location>
        <begin position="17"/>
        <end position="31"/>
    </location>
</feature>
<keyword evidence="2" id="KW-1133">Transmembrane helix</keyword>
<feature type="transmembrane region" description="Helical" evidence="2">
    <location>
        <begin position="155"/>
        <end position="175"/>
    </location>
</feature>
<feature type="transmembrane region" description="Helical" evidence="2">
    <location>
        <begin position="181"/>
        <end position="202"/>
    </location>
</feature>
<evidence type="ECO:0000256" key="1">
    <source>
        <dbReference type="SAM" id="MobiDB-lite"/>
    </source>
</evidence>
<feature type="transmembrane region" description="Helical" evidence="2">
    <location>
        <begin position="222"/>
        <end position="244"/>
    </location>
</feature>
<protein>
    <submittedName>
        <fullName evidence="3">Uncharacterized protein</fullName>
    </submittedName>
</protein>
<dbReference type="Proteomes" id="UP000783871">
    <property type="component" value="Unassembled WGS sequence"/>
</dbReference>
<evidence type="ECO:0000313" key="4">
    <source>
        <dbReference type="Proteomes" id="UP000783871"/>
    </source>
</evidence>
<keyword evidence="2" id="KW-0472">Membrane</keyword>
<accession>A0ABX0ZAF9</accession>
<evidence type="ECO:0000256" key="2">
    <source>
        <dbReference type="SAM" id="Phobius"/>
    </source>
</evidence>
<evidence type="ECO:0000313" key="3">
    <source>
        <dbReference type="EMBL" id="NJP34083.1"/>
    </source>
</evidence>